<feature type="compositionally biased region" description="Basic and acidic residues" evidence="1">
    <location>
        <begin position="400"/>
        <end position="416"/>
    </location>
</feature>
<gene>
    <name evidence="2" type="ORF">G4G71_10890</name>
    <name evidence="3" type="ORF">G4G71_22390</name>
</gene>
<dbReference type="RefSeq" id="WP_169937525.1">
    <property type="nucleotide sequence ID" value="NZ_CP048833.1"/>
</dbReference>
<dbReference type="EMBL" id="CP048833">
    <property type="protein sequence ID" value="QJP06324.1"/>
    <property type="molecule type" value="Genomic_DNA"/>
</dbReference>
<dbReference type="AlphaFoldDB" id="A0A7Z3GN05"/>
<sequence>MNREHELSAELDNYIAGLRIENINLKLAAKKAQELISDAVDWIPVGTVMRSNVEAFLASQQGEQCQQCSGSGTVSDSDGCGVWYIGCPSCPPEHPEQAEGAQGELAVLAWLESKLNDMPAWFGGEDHTRTSGWMRDQFILLIQEARAALAQPSPACSTCNDTGMVDDGEITHSEGGIPYENGPVKCVKDCPTCKAQPSPAPELVNALRQYQHNDCSGVVFGYDKAETERIVAALRVENSNLQVRLTGMTFDRNCRREERDAAQARVAELEKLSRAHDPLRIGLSAMLGSFKVAANAEQEGTLRMAQQLFDATADARYGDFKNKAVVDRLIAGLASPVSQAGQVPEGWKLVPTKPTIEMVEAGYEESFGKPDRSEHARVIEQYDAMLAAAPAQGGADPEEDWHRDMQLNDDRDRADYLDSLEDGGDE</sequence>
<reference evidence="2 4" key="1">
    <citation type="submission" date="2020-02" db="EMBL/GenBank/DDBJ databases">
        <title>Complete genome sequence of Pseudomonas multiresinivorans ORNL1.</title>
        <authorList>
            <person name="Podar M."/>
        </authorList>
    </citation>
    <scope>NUCLEOTIDE SEQUENCE [LARGE SCALE GENOMIC DNA]</scope>
    <source>
        <strain evidence="4">populi</strain>
        <strain evidence="2">Populi</strain>
    </source>
</reference>
<keyword evidence="4" id="KW-1185">Reference proteome</keyword>
<organism evidence="2 4">
    <name type="scientific">Pseudomonas multiresinivorans</name>
    <dbReference type="NCBI Taxonomy" id="95301"/>
    <lineage>
        <taxon>Bacteria</taxon>
        <taxon>Pseudomonadati</taxon>
        <taxon>Pseudomonadota</taxon>
        <taxon>Gammaproteobacteria</taxon>
        <taxon>Pseudomonadales</taxon>
        <taxon>Pseudomonadaceae</taxon>
        <taxon>Pseudomonas</taxon>
    </lineage>
</organism>
<evidence type="ECO:0000313" key="4">
    <source>
        <dbReference type="Proteomes" id="UP000502549"/>
    </source>
</evidence>
<dbReference type="EMBL" id="CP048833">
    <property type="protein sequence ID" value="QJP06318.1"/>
    <property type="molecule type" value="Genomic_DNA"/>
</dbReference>
<evidence type="ECO:0000313" key="2">
    <source>
        <dbReference type="EMBL" id="QJP06318.1"/>
    </source>
</evidence>
<accession>A0A7Z3GN05</accession>
<dbReference type="KEGG" id="pmui:G4G71_22390"/>
<name>A0A7Z3GN05_9PSED</name>
<protein>
    <submittedName>
        <fullName evidence="2">Uncharacterized protein</fullName>
    </submittedName>
</protein>
<feature type="region of interest" description="Disordered" evidence="1">
    <location>
        <begin position="389"/>
        <end position="426"/>
    </location>
</feature>
<evidence type="ECO:0000256" key="1">
    <source>
        <dbReference type="SAM" id="MobiDB-lite"/>
    </source>
</evidence>
<dbReference type="Proteomes" id="UP000502549">
    <property type="component" value="Chromosome"/>
</dbReference>
<dbReference type="KEGG" id="pmui:G4G71_10890"/>
<proteinExistence type="predicted"/>
<evidence type="ECO:0000313" key="3">
    <source>
        <dbReference type="EMBL" id="QJP06324.1"/>
    </source>
</evidence>